<dbReference type="Proteomes" id="UP000077363">
    <property type="component" value="Chromosome"/>
</dbReference>
<dbReference type="EMBL" id="CP011387">
    <property type="protein sequence ID" value="ANE42970.1"/>
    <property type="molecule type" value="Genomic_DNA"/>
</dbReference>
<dbReference type="RefSeq" id="WP_064014028.1">
    <property type="nucleotide sequence ID" value="NZ_CP011387.1"/>
</dbReference>
<keyword evidence="3" id="KW-1185">Reference proteome</keyword>
<accession>A0A172T7L2</accession>
<sequence length="165" mass="18752">MSTYSRLMLDFLPTASDAECMVFVCTSNFDANKEVLQWMVSQAQCPGSVALATYWYMDPDFFSSYTADTIDEWARDDFNMMRLIESNSESGFYKSSKIGFDPRADPIADEDWVDEHAAEGNDNIPAHMFLPIPGQLLTNEDIPEGWDNGMPPHIVEAVWKELDEE</sequence>
<evidence type="ECO:0000313" key="3">
    <source>
        <dbReference type="Proteomes" id="UP000077363"/>
    </source>
</evidence>
<evidence type="ECO:0000259" key="1">
    <source>
        <dbReference type="Pfam" id="PF14096"/>
    </source>
</evidence>
<dbReference type="KEGG" id="dpu:SU48_03390"/>
<dbReference type="STRING" id="1182568.SU48_03390"/>
<reference evidence="2 3" key="1">
    <citation type="submission" date="2015-01" db="EMBL/GenBank/DDBJ databases">
        <title>Deinococcus puniceus/DY1/ whole genome sequencing.</title>
        <authorList>
            <person name="Kim M.K."/>
            <person name="Srinivasan S."/>
            <person name="Lee J.-J."/>
        </authorList>
    </citation>
    <scope>NUCLEOTIDE SEQUENCE [LARGE SCALE GENOMIC DNA]</scope>
    <source>
        <strain evidence="2 3">DY1</strain>
    </source>
</reference>
<feature type="domain" description="DUF4274" evidence="1">
    <location>
        <begin position="20"/>
        <end position="86"/>
    </location>
</feature>
<dbReference type="Pfam" id="PF14096">
    <property type="entry name" value="DUF4274"/>
    <property type="match status" value="1"/>
</dbReference>
<dbReference type="AlphaFoldDB" id="A0A172T7L2"/>
<protein>
    <recommendedName>
        <fullName evidence="1">DUF4274 domain-containing protein</fullName>
    </recommendedName>
</protein>
<gene>
    <name evidence="2" type="ORF">SU48_03390</name>
</gene>
<dbReference type="PATRIC" id="fig|1182568.3.peg.709"/>
<dbReference type="InterPro" id="IPR025369">
    <property type="entry name" value="DUF4274"/>
</dbReference>
<evidence type="ECO:0000313" key="2">
    <source>
        <dbReference type="EMBL" id="ANE42970.1"/>
    </source>
</evidence>
<organism evidence="2 3">
    <name type="scientific">Deinococcus puniceus</name>
    <dbReference type="NCBI Taxonomy" id="1182568"/>
    <lineage>
        <taxon>Bacteria</taxon>
        <taxon>Thermotogati</taxon>
        <taxon>Deinococcota</taxon>
        <taxon>Deinococci</taxon>
        <taxon>Deinococcales</taxon>
        <taxon>Deinococcaceae</taxon>
        <taxon>Deinococcus</taxon>
    </lineage>
</organism>
<name>A0A172T7L2_9DEIO</name>
<proteinExistence type="predicted"/>